<dbReference type="eggNOG" id="ENOG5030JC0">
    <property type="taxonomic scope" value="Bacteria"/>
</dbReference>
<sequence length="221" mass="22763">MIRTGFRGAVLVMIVCAAAVLAPRAAEACSCMRPPPPQEALAAADAVFEGTITTVESGDNLVATFAVERAWKGVAKDTITVATGLNSAMCGLGFAEGERWLVYAMLDGDELRSSLCSRTARSADAADDLAALGEGSAPSDASPEQPAAGEEPPAQPATGEQPAGTPPETRSKRGCGGCAAGAVPAPGDWAPLLLVAAGALLLRRRRIEPIRARADQRRARR</sequence>
<evidence type="ECO:0000256" key="1">
    <source>
        <dbReference type="SAM" id="MobiDB-lite"/>
    </source>
</evidence>
<dbReference type="Proteomes" id="UP000001880">
    <property type="component" value="Chromosome"/>
</dbReference>
<dbReference type="OrthoDB" id="5195572at2"/>
<name>D0LKX9_HALO1</name>
<dbReference type="AlphaFoldDB" id="D0LKX9"/>
<feature type="signal peptide" evidence="2">
    <location>
        <begin position="1"/>
        <end position="28"/>
    </location>
</feature>
<dbReference type="InterPro" id="IPR013424">
    <property type="entry name" value="Ice-binding_C"/>
</dbReference>
<keyword evidence="4" id="KW-1185">Reference proteome</keyword>
<dbReference type="EMBL" id="CP001804">
    <property type="protein sequence ID" value="ACY16699.1"/>
    <property type="molecule type" value="Genomic_DNA"/>
</dbReference>
<evidence type="ECO:0000256" key="2">
    <source>
        <dbReference type="SAM" id="SignalP"/>
    </source>
</evidence>
<accession>D0LKX9</accession>
<dbReference type="HOGENOM" id="CLU_1249187_0_0_7"/>
<evidence type="ECO:0000313" key="4">
    <source>
        <dbReference type="Proteomes" id="UP000001880"/>
    </source>
</evidence>
<reference evidence="3 4" key="1">
    <citation type="journal article" date="2010" name="Stand. Genomic Sci.">
        <title>Complete genome sequence of Haliangium ochraceum type strain (SMP-2).</title>
        <authorList>
            <consortium name="US DOE Joint Genome Institute (JGI-PGF)"/>
            <person name="Ivanova N."/>
            <person name="Daum C."/>
            <person name="Lang E."/>
            <person name="Abt B."/>
            <person name="Kopitz M."/>
            <person name="Saunders E."/>
            <person name="Lapidus A."/>
            <person name="Lucas S."/>
            <person name="Glavina Del Rio T."/>
            <person name="Nolan M."/>
            <person name="Tice H."/>
            <person name="Copeland A."/>
            <person name="Cheng J.F."/>
            <person name="Chen F."/>
            <person name="Bruce D."/>
            <person name="Goodwin L."/>
            <person name="Pitluck S."/>
            <person name="Mavromatis K."/>
            <person name="Pati A."/>
            <person name="Mikhailova N."/>
            <person name="Chen A."/>
            <person name="Palaniappan K."/>
            <person name="Land M."/>
            <person name="Hauser L."/>
            <person name="Chang Y.J."/>
            <person name="Jeffries C.D."/>
            <person name="Detter J.C."/>
            <person name="Brettin T."/>
            <person name="Rohde M."/>
            <person name="Goker M."/>
            <person name="Bristow J."/>
            <person name="Markowitz V."/>
            <person name="Eisen J.A."/>
            <person name="Hugenholtz P."/>
            <person name="Kyrpides N.C."/>
            <person name="Klenk H.P."/>
        </authorList>
    </citation>
    <scope>NUCLEOTIDE SEQUENCE [LARGE SCALE GENOMIC DNA]</scope>
    <source>
        <strain evidence="4">DSM 14365 / CIP 107738 / JCM 11303 / AJ 13395 / SMP-2</strain>
    </source>
</reference>
<dbReference type="KEGG" id="hoh:Hoch_4201"/>
<dbReference type="NCBIfam" id="TIGR02595">
    <property type="entry name" value="PEP_CTERM"/>
    <property type="match status" value="1"/>
</dbReference>
<organism evidence="3 4">
    <name type="scientific">Haliangium ochraceum (strain DSM 14365 / JCM 11303 / SMP-2)</name>
    <dbReference type="NCBI Taxonomy" id="502025"/>
    <lineage>
        <taxon>Bacteria</taxon>
        <taxon>Pseudomonadati</taxon>
        <taxon>Myxococcota</taxon>
        <taxon>Polyangia</taxon>
        <taxon>Haliangiales</taxon>
        <taxon>Kofleriaceae</taxon>
        <taxon>Haliangium</taxon>
    </lineage>
</organism>
<gene>
    <name evidence="3" type="ordered locus">Hoch_4201</name>
</gene>
<feature type="chain" id="PRO_5003010356" description="Tissue inhibitor of metalloproteinase" evidence="2">
    <location>
        <begin position="29"/>
        <end position="221"/>
    </location>
</feature>
<dbReference type="STRING" id="502025.Hoch_4201"/>
<keyword evidence="2" id="KW-0732">Signal</keyword>
<evidence type="ECO:0008006" key="5">
    <source>
        <dbReference type="Google" id="ProtNLM"/>
    </source>
</evidence>
<feature type="compositionally biased region" description="Low complexity" evidence="1">
    <location>
        <begin position="141"/>
        <end position="163"/>
    </location>
</feature>
<protein>
    <recommendedName>
        <fullName evidence="5">Tissue inhibitor of metalloproteinase</fullName>
    </recommendedName>
</protein>
<proteinExistence type="predicted"/>
<dbReference type="InterPro" id="IPR008993">
    <property type="entry name" value="TIMP-like_OB-fold"/>
</dbReference>
<dbReference type="SUPFAM" id="SSF50242">
    <property type="entry name" value="TIMP-like"/>
    <property type="match status" value="1"/>
</dbReference>
<dbReference type="Gene3D" id="2.40.50.120">
    <property type="match status" value="1"/>
</dbReference>
<feature type="region of interest" description="Disordered" evidence="1">
    <location>
        <begin position="132"/>
        <end position="186"/>
    </location>
</feature>
<evidence type="ECO:0000313" key="3">
    <source>
        <dbReference type="EMBL" id="ACY16699.1"/>
    </source>
</evidence>